<dbReference type="RefSeq" id="WP_135848844.1">
    <property type="nucleotide sequence ID" value="NZ_RHPJ01000001.1"/>
</dbReference>
<dbReference type="AlphaFoldDB" id="A0A4Z1E6A7"/>
<evidence type="ECO:0000313" key="2">
    <source>
        <dbReference type="EMBL" id="TGO06689.1"/>
    </source>
</evidence>
<proteinExistence type="predicted"/>
<reference evidence="2 3" key="1">
    <citation type="submission" date="2018-11" db="EMBL/GenBank/DDBJ databases">
        <title>Complete genome sequencing of the Actinobacteria Serinibacter sp. K3-2.</title>
        <authorList>
            <person name="Rakitin A.L."/>
            <person name="Beletsky A.V."/>
            <person name="Mardanov A.V."/>
            <person name="Ravin N.V."/>
            <person name="Gromova A.S."/>
            <person name="Filippova S.N."/>
            <person name="Gal'Chenko V.F."/>
        </authorList>
    </citation>
    <scope>NUCLEOTIDE SEQUENCE [LARGE SCALE GENOMIC DNA]</scope>
    <source>
        <strain evidence="2 3">K3-2</strain>
    </source>
</reference>
<keyword evidence="3" id="KW-1185">Reference proteome</keyword>
<dbReference type="InterPro" id="IPR049975">
    <property type="entry name" value="SAV_915-like_dom"/>
</dbReference>
<gene>
    <name evidence="2" type="ORF">SERN_0881</name>
</gene>
<dbReference type="NCBIfam" id="NF042914">
    <property type="entry name" value="SAV915_dom"/>
    <property type="match status" value="1"/>
</dbReference>
<protein>
    <recommendedName>
        <fullName evidence="4">SseB protein N-terminal domain-containing protein</fullName>
    </recommendedName>
</protein>
<organism evidence="2 3">
    <name type="scientific">Serinibacter arcticus</name>
    <dbReference type="NCBI Taxonomy" id="1655435"/>
    <lineage>
        <taxon>Bacteria</taxon>
        <taxon>Bacillati</taxon>
        <taxon>Actinomycetota</taxon>
        <taxon>Actinomycetes</taxon>
        <taxon>Micrococcales</taxon>
        <taxon>Beutenbergiaceae</taxon>
        <taxon>Serinibacter</taxon>
    </lineage>
</organism>
<name>A0A4Z1E6A7_9MICO</name>
<dbReference type="OrthoDB" id="3256619at2"/>
<accession>A0A4Z1E6A7</accession>
<evidence type="ECO:0008006" key="4">
    <source>
        <dbReference type="Google" id="ProtNLM"/>
    </source>
</evidence>
<evidence type="ECO:0000256" key="1">
    <source>
        <dbReference type="SAM" id="MobiDB-lite"/>
    </source>
</evidence>
<sequence>MTTLAATPVATRPPMPPLVYVPTTDEEDRAARRLVMHTVEDGRTALYTYSAIDRLDRYYLEGSPWVVLDVASLQRAYEAAPYDLLFVDVSPGLQEIDEEARDADRA</sequence>
<feature type="region of interest" description="Disordered" evidence="1">
    <location>
        <begin position="1"/>
        <end position="20"/>
    </location>
</feature>
<dbReference type="Proteomes" id="UP000297318">
    <property type="component" value="Unassembled WGS sequence"/>
</dbReference>
<dbReference type="EMBL" id="RHPJ01000001">
    <property type="protein sequence ID" value="TGO06689.1"/>
    <property type="molecule type" value="Genomic_DNA"/>
</dbReference>
<evidence type="ECO:0000313" key="3">
    <source>
        <dbReference type="Proteomes" id="UP000297318"/>
    </source>
</evidence>
<comment type="caution">
    <text evidence="2">The sequence shown here is derived from an EMBL/GenBank/DDBJ whole genome shotgun (WGS) entry which is preliminary data.</text>
</comment>